<protein>
    <recommendedName>
        <fullName evidence="4">Single domain-containing protein</fullName>
    </recommendedName>
</protein>
<dbReference type="Pfam" id="PF15430">
    <property type="entry name" value="SVWC"/>
    <property type="match status" value="1"/>
</dbReference>
<sequence>MFTLKLAVIPLIFATLCQAGPLNSLNNYGDSTYPDRCVIDMGNSLVMLKFGDVIKLDNLPCTMVFCAGDGWGMLQTCTHDPPPDECRYSNFDWDAAYPKCCDRRVICD</sequence>
<accession>A0AAD4K474</accession>
<evidence type="ECO:0000259" key="4">
    <source>
        <dbReference type="SMART" id="SM01318"/>
    </source>
</evidence>
<dbReference type="GO" id="GO:0005576">
    <property type="term" value="C:extracellular region"/>
    <property type="evidence" value="ECO:0007669"/>
    <property type="project" value="UniProtKB-SubCell"/>
</dbReference>
<evidence type="ECO:0000313" key="6">
    <source>
        <dbReference type="Proteomes" id="UP001200034"/>
    </source>
</evidence>
<feature type="chain" id="PRO_5042246365" description="Single domain-containing protein" evidence="3">
    <location>
        <begin position="20"/>
        <end position="108"/>
    </location>
</feature>
<evidence type="ECO:0000313" key="5">
    <source>
        <dbReference type="EMBL" id="KAH8377150.1"/>
    </source>
</evidence>
<evidence type="ECO:0000256" key="3">
    <source>
        <dbReference type="SAM" id="SignalP"/>
    </source>
</evidence>
<reference evidence="5" key="1">
    <citation type="journal article" date="2021" name="Mol. Ecol. Resour.">
        <title>Phylogenomic analyses of the genus Drosophila reveals genomic signals of climate adaptation.</title>
        <authorList>
            <person name="Li F."/>
            <person name="Rane R.V."/>
            <person name="Luria V."/>
            <person name="Xiong Z."/>
            <person name="Chen J."/>
            <person name="Li Z."/>
            <person name="Catullo R.A."/>
            <person name="Griffin P.C."/>
            <person name="Schiffer M."/>
            <person name="Pearce S."/>
            <person name="Lee S.F."/>
            <person name="McElroy K."/>
            <person name="Stocker A."/>
            <person name="Shirriffs J."/>
            <person name="Cockerell F."/>
            <person name="Coppin C."/>
            <person name="Sgro C.M."/>
            <person name="Karger A."/>
            <person name="Cain J.W."/>
            <person name="Weber J.A."/>
            <person name="Santpere G."/>
            <person name="Kirschner M.W."/>
            <person name="Hoffmann A.A."/>
            <person name="Oakeshott J.G."/>
            <person name="Zhang G."/>
        </authorList>
    </citation>
    <scope>NUCLEOTIDE SEQUENCE</scope>
    <source>
        <strain evidence="5">BGI-SZ-2011g</strain>
    </source>
</reference>
<evidence type="ECO:0000256" key="1">
    <source>
        <dbReference type="ARBA" id="ARBA00004613"/>
    </source>
</evidence>
<keyword evidence="3" id="KW-0732">Signal</keyword>
<name>A0AAD4K474_9MUSC</name>
<dbReference type="InterPro" id="IPR029277">
    <property type="entry name" value="SVWC_dom"/>
</dbReference>
<dbReference type="EMBL" id="JAJJHW010001127">
    <property type="protein sequence ID" value="KAH8377150.1"/>
    <property type="molecule type" value="Genomic_DNA"/>
</dbReference>
<comment type="caution">
    <text evidence="5">The sequence shown here is derived from an EMBL/GenBank/DDBJ whole genome shotgun (WGS) entry which is preliminary data.</text>
</comment>
<keyword evidence="2" id="KW-0964">Secreted</keyword>
<keyword evidence="6" id="KW-1185">Reference proteome</keyword>
<comment type="subcellular location">
    <subcellularLocation>
        <location evidence="1">Secreted</location>
    </subcellularLocation>
</comment>
<feature type="signal peptide" evidence="3">
    <location>
        <begin position="1"/>
        <end position="19"/>
    </location>
</feature>
<dbReference type="AlphaFoldDB" id="A0AAD4K474"/>
<dbReference type="Proteomes" id="UP001200034">
    <property type="component" value="Unassembled WGS sequence"/>
</dbReference>
<gene>
    <name evidence="5" type="ORF">KR093_003712</name>
</gene>
<proteinExistence type="predicted"/>
<evidence type="ECO:0000256" key="2">
    <source>
        <dbReference type="ARBA" id="ARBA00022525"/>
    </source>
</evidence>
<organism evidence="5 6">
    <name type="scientific">Drosophila rubida</name>
    <dbReference type="NCBI Taxonomy" id="30044"/>
    <lineage>
        <taxon>Eukaryota</taxon>
        <taxon>Metazoa</taxon>
        <taxon>Ecdysozoa</taxon>
        <taxon>Arthropoda</taxon>
        <taxon>Hexapoda</taxon>
        <taxon>Insecta</taxon>
        <taxon>Pterygota</taxon>
        <taxon>Neoptera</taxon>
        <taxon>Endopterygota</taxon>
        <taxon>Diptera</taxon>
        <taxon>Brachycera</taxon>
        <taxon>Muscomorpha</taxon>
        <taxon>Ephydroidea</taxon>
        <taxon>Drosophilidae</taxon>
        <taxon>Drosophila</taxon>
    </lineage>
</organism>
<feature type="domain" description="Single" evidence="4">
    <location>
        <begin position="37"/>
        <end position="107"/>
    </location>
</feature>
<dbReference type="SMART" id="SM01318">
    <property type="entry name" value="SVWC"/>
    <property type="match status" value="1"/>
</dbReference>